<accession>A0ABT5LVE1</accession>
<protein>
    <recommendedName>
        <fullName evidence="3">GNAT family N-acetyltransferase</fullName>
    </recommendedName>
</protein>
<name>A0ABT5LVE1_9GAMM</name>
<reference evidence="1 2" key="1">
    <citation type="submission" date="2023-02" db="EMBL/GenBank/DDBJ databases">
        <title>Entomopathogenic bacteria.</title>
        <authorList>
            <person name="Machado R.A."/>
        </authorList>
    </citation>
    <scope>NUCLEOTIDE SEQUENCE [LARGE SCALE GENOMIC DNA]</scope>
    <source>
        <strain evidence="1 2">XENO-2</strain>
    </source>
</reference>
<evidence type="ECO:0008006" key="3">
    <source>
        <dbReference type="Google" id="ProtNLM"/>
    </source>
</evidence>
<comment type="caution">
    <text evidence="1">The sequence shown here is derived from an EMBL/GenBank/DDBJ whole genome shotgun (WGS) entry which is preliminary data.</text>
</comment>
<organism evidence="1 2">
    <name type="scientific">Xenorhabdus anantnagensis</name>
    <dbReference type="NCBI Taxonomy" id="3025875"/>
    <lineage>
        <taxon>Bacteria</taxon>
        <taxon>Pseudomonadati</taxon>
        <taxon>Pseudomonadota</taxon>
        <taxon>Gammaproteobacteria</taxon>
        <taxon>Enterobacterales</taxon>
        <taxon>Morganellaceae</taxon>
        <taxon>Xenorhabdus</taxon>
    </lineage>
</organism>
<gene>
    <name evidence="1" type="ORF">PSI14_16440</name>
</gene>
<dbReference type="EMBL" id="JAQRFN010000028">
    <property type="protein sequence ID" value="MDC9598389.1"/>
    <property type="molecule type" value="Genomic_DNA"/>
</dbReference>
<keyword evidence="2" id="KW-1185">Reference proteome</keyword>
<dbReference type="RefSeq" id="WP_273576914.1">
    <property type="nucleotide sequence ID" value="NZ_JAQRFN010000028.1"/>
</dbReference>
<dbReference type="Proteomes" id="UP001220225">
    <property type="component" value="Unassembled WGS sequence"/>
</dbReference>
<sequence length="44" mass="5279">MLTIRDTTIEDAVLLSELLETSYRFHFSYLWHDQNELEEYIAGD</sequence>
<proteinExistence type="predicted"/>
<evidence type="ECO:0000313" key="2">
    <source>
        <dbReference type="Proteomes" id="UP001220225"/>
    </source>
</evidence>
<evidence type="ECO:0000313" key="1">
    <source>
        <dbReference type="EMBL" id="MDC9598389.1"/>
    </source>
</evidence>